<gene>
    <name evidence="2" type="ORF">FA13DRAFT_1816903</name>
</gene>
<reference evidence="2 3" key="1">
    <citation type="journal article" date="2019" name="Nat. Ecol. Evol.">
        <title>Megaphylogeny resolves global patterns of mushroom evolution.</title>
        <authorList>
            <person name="Varga T."/>
            <person name="Krizsan K."/>
            <person name="Foldi C."/>
            <person name="Dima B."/>
            <person name="Sanchez-Garcia M."/>
            <person name="Sanchez-Ramirez S."/>
            <person name="Szollosi G.J."/>
            <person name="Szarkandi J.G."/>
            <person name="Papp V."/>
            <person name="Albert L."/>
            <person name="Andreopoulos W."/>
            <person name="Angelini C."/>
            <person name="Antonin V."/>
            <person name="Barry K.W."/>
            <person name="Bougher N.L."/>
            <person name="Buchanan P."/>
            <person name="Buyck B."/>
            <person name="Bense V."/>
            <person name="Catcheside P."/>
            <person name="Chovatia M."/>
            <person name="Cooper J."/>
            <person name="Damon W."/>
            <person name="Desjardin D."/>
            <person name="Finy P."/>
            <person name="Geml J."/>
            <person name="Haridas S."/>
            <person name="Hughes K."/>
            <person name="Justo A."/>
            <person name="Karasinski D."/>
            <person name="Kautmanova I."/>
            <person name="Kiss B."/>
            <person name="Kocsube S."/>
            <person name="Kotiranta H."/>
            <person name="LaButti K.M."/>
            <person name="Lechner B.E."/>
            <person name="Liimatainen K."/>
            <person name="Lipzen A."/>
            <person name="Lukacs Z."/>
            <person name="Mihaltcheva S."/>
            <person name="Morgado L.N."/>
            <person name="Niskanen T."/>
            <person name="Noordeloos M.E."/>
            <person name="Ohm R.A."/>
            <person name="Ortiz-Santana B."/>
            <person name="Ovrebo C."/>
            <person name="Racz N."/>
            <person name="Riley R."/>
            <person name="Savchenko A."/>
            <person name="Shiryaev A."/>
            <person name="Soop K."/>
            <person name="Spirin V."/>
            <person name="Szebenyi C."/>
            <person name="Tomsovsky M."/>
            <person name="Tulloss R.E."/>
            <person name="Uehling J."/>
            <person name="Grigoriev I.V."/>
            <person name="Vagvolgyi C."/>
            <person name="Papp T."/>
            <person name="Martin F.M."/>
            <person name="Miettinen O."/>
            <person name="Hibbett D.S."/>
            <person name="Nagy L.G."/>
        </authorList>
    </citation>
    <scope>NUCLEOTIDE SEQUENCE [LARGE SCALE GENOMIC DNA]</scope>
    <source>
        <strain evidence="2 3">FP101781</strain>
    </source>
</reference>
<evidence type="ECO:0000313" key="2">
    <source>
        <dbReference type="EMBL" id="TEB26458.1"/>
    </source>
</evidence>
<evidence type="ECO:0000313" key="3">
    <source>
        <dbReference type="Proteomes" id="UP000298030"/>
    </source>
</evidence>
<feature type="compositionally biased region" description="Acidic residues" evidence="1">
    <location>
        <begin position="80"/>
        <end position="91"/>
    </location>
</feature>
<dbReference type="Proteomes" id="UP000298030">
    <property type="component" value="Unassembled WGS sequence"/>
</dbReference>
<dbReference type="EMBL" id="QPFP01000048">
    <property type="protein sequence ID" value="TEB26458.1"/>
    <property type="molecule type" value="Genomic_DNA"/>
</dbReference>
<sequence length="942" mass="104559">MLPFERVSLDLTTLCGAIPLDNFLANDYDDSGEIDYREFENGHIRYQECAGSDSSDSEGPERTDGEGDVVIQMLMDVDGSDLDGEGINEEDGLPRRVSRLRGSTEKDARTLNEASPLAPKAAVDSEAGSDPLEATRETALEKLHNACTRLSGTVEALHFEFIEESPSRIQCILTVTIPTHTATSTRCYSTSSEFTRRSDAKGEAARIAIDMDVIGFLKSASSANISRDRATLLARAAERPAAQVDIQAGMKARQDIDRICKEWRVGVTPEYTLYRHRKGKERETGCALRISLTPHVRRVFSTGTDFSDPEVAKAACALLALEEGVVDFIMHGNGQKAKPQAISDQPLLTLPPRQIPSYIQMSVQEFFDALPRPFVEPIDDGKIASDVQWANMLNMIIQGAKMHGLKTMFYFTDTETRTGLTGCVLRVVISDPSVLAIVSPSGKELVKTYIVDPHFVKTNDAKTAVCMVAITQNLRGYLADISSTYDKATKHSREFDRKVSEATYRMLSKLLRRKTPPTFEYVGSTKPNGFGCSLSVDVSSDPASPDMRRFSTVSSHYGSKPDARIAALVEAAKRGIVEQLIFPPEGRHPAGYRCFWEVVSKGGTFEVPATKTQDGGPDNMENGLKAQRKKRKRTNGLKPALNVDVSKATSTPARPAEPSGTGSEPGEISELESSPPSKRIAPPKIIRSASSLSSRPMKPSVTSTQNGVPGISPDPMRWPPANKAPALHRPAPQRLYHSDLGRDDDAKPPSVRGYPPVITSQPPPHDYSYPHTYSRPSPHSTAPPPLHRYSYPDDSAFPPPPHYTLPPMTAGPEYRSPYSFPPPIPHRYPPSYPPPLSAPPPQPYSPHEYPEHHPPYTRHDPEYPQRPPRDPPSRYSYPYDGYPSHTIPHDTVRPRDYEPYHQDDYRMPEAEEAREYWSRYPEEPRYYDRQGRYAPPPEAYPP</sequence>
<feature type="region of interest" description="Disordered" evidence="1">
    <location>
        <begin position="607"/>
        <end position="942"/>
    </location>
</feature>
<accession>A0A4Y7SXV0</accession>
<dbReference type="PROSITE" id="PS00018">
    <property type="entry name" value="EF_HAND_1"/>
    <property type="match status" value="1"/>
</dbReference>
<feature type="compositionally biased region" description="Basic residues" evidence="1">
    <location>
        <begin position="626"/>
        <end position="635"/>
    </location>
</feature>
<dbReference type="STRING" id="71717.A0A4Y7SXV0"/>
<feature type="compositionally biased region" description="Low complexity" evidence="1">
    <location>
        <begin position="873"/>
        <end position="884"/>
    </location>
</feature>
<organism evidence="2 3">
    <name type="scientific">Coprinellus micaceus</name>
    <name type="common">Glistening ink-cap mushroom</name>
    <name type="synonym">Coprinus micaceus</name>
    <dbReference type="NCBI Taxonomy" id="71717"/>
    <lineage>
        <taxon>Eukaryota</taxon>
        <taxon>Fungi</taxon>
        <taxon>Dikarya</taxon>
        <taxon>Basidiomycota</taxon>
        <taxon>Agaricomycotina</taxon>
        <taxon>Agaricomycetes</taxon>
        <taxon>Agaricomycetidae</taxon>
        <taxon>Agaricales</taxon>
        <taxon>Agaricineae</taxon>
        <taxon>Psathyrellaceae</taxon>
        <taxon>Coprinellus</taxon>
    </lineage>
</organism>
<feature type="compositionally biased region" description="Basic and acidic residues" evidence="1">
    <location>
        <begin position="887"/>
        <end position="931"/>
    </location>
</feature>
<evidence type="ECO:0000256" key="1">
    <source>
        <dbReference type="SAM" id="MobiDB-lite"/>
    </source>
</evidence>
<evidence type="ECO:0008006" key="4">
    <source>
        <dbReference type="Google" id="ProtNLM"/>
    </source>
</evidence>
<dbReference type="AlphaFoldDB" id="A0A4Y7SXV0"/>
<feature type="compositionally biased region" description="Polar residues" evidence="1">
    <location>
        <begin position="688"/>
        <end position="707"/>
    </location>
</feature>
<feature type="region of interest" description="Disordered" evidence="1">
    <location>
        <begin position="80"/>
        <end position="130"/>
    </location>
</feature>
<protein>
    <recommendedName>
        <fullName evidence="4">EF-hand domain-containing protein</fullName>
    </recommendedName>
</protein>
<feature type="compositionally biased region" description="Basic and acidic residues" evidence="1">
    <location>
        <begin position="848"/>
        <end position="872"/>
    </location>
</feature>
<feature type="compositionally biased region" description="Pro residues" evidence="1">
    <location>
        <begin position="819"/>
        <end position="844"/>
    </location>
</feature>
<feature type="compositionally biased region" description="Basic and acidic residues" evidence="1">
    <location>
        <begin position="736"/>
        <end position="747"/>
    </location>
</feature>
<dbReference type="InterPro" id="IPR018247">
    <property type="entry name" value="EF_Hand_1_Ca_BS"/>
</dbReference>
<keyword evidence="3" id="KW-1185">Reference proteome</keyword>
<comment type="caution">
    <text evidence="2">The sequence shown here is derived from an EMBL/GenBank/DDBJ whole genome shotgun (WGS) entry which is preliminary data.</text>
</comment>
<dbReference type="OrthoDB" id="3254160at2759"/>
<name>A0A4Y7SXV0_COPMI</name>
<proteinExistence type="predicted"/>